<accession>A0A0E9TKL8</accession>
<proteinExistence type="predicted"/>
<name>A0A0E9TKL8_ANGAN</name>
<evidence type="ECO:0000313" key="2">
    <source>
        <dbReference type="EMBL" id="JAH53410.1"/>
    </source>
</evidence>
<sequence>MSLSREWIQISGPSTDPCGTPLPDKVPLLR</sequence>
<reference evidence="2" key="1">
    <citation type="submission" date="2014-11" db="EMBL/GenBank/DDBJ databases">
        <authorList>
            <person name="Amaro Gonzalez C."/>
        </authorList>
    </citation>
    <scope>NUCLEOTIDE SEQUENCE</scope>
</reference>
<dbReference type="AlphaFoldDB" id="A0A0E9TKL8"/>
<protein>
    <submittedName>
        <fullName evidence="2">Uncharacterized protein</fullName>
    </submittedName>
</protein>
<reference evidence="2" key="2">
    <citation type="journal article" date="2015" name="Fish Shellfish Immunol.">
        <title>Early steps in the European eel (Anguilla anguilla)-Vibrio vulnificus interaction in the gills: Role of the RtxA13 toxin.</title>
        <authorList>
            <person name="Callol A."/>
            <person name="Pajuelo D."/>
            <person name="Ebbesson L."/>
            <person name="Teles M."/>
            <person name="MacKenzie S."/>
            <person name="Amaro C."/>
        </authorList>
    </citation>
    <scope>NUCLEOTIDE SEQUENCE</scope>
</reference>
<dbReference type="EMBL" id="GBXM01055167">
    <property type="protein sequence ID" value="JAH53410.1"/>
    <property type="molecule type" value="Transcribed_RNA"/>
</dbReference>
<evidence type="ECO:0000256" key="1">
    <source>
        <dbReference type="SAM" id="MobiDB-lite"/>
    </source>
</evidence>
<feature type="region of interest" description="Disordered" evidence="1">
    <location>
        <begin position="1"/>
        <end position="30"/>
    </location>
</feature>
<organism evidence="2">
    <name type="scientific">Anguilla anguilla</name>
    <name type="common">European freshwater eel</name>
    <name type="synonym">Muraena anguilla</name>
    <dbReference type="NCBI Taxonomy" id="7936"/>
    <lineage>
        <taxon>Eukaryota</taxon>
        <taxon>Metazoa</taxon>
        <taxon>Chordata</taxon>
        <taxon>Craniata</taxon>
        <taxon>Vertebrata</taxon>
        <taxon>Euteleostomi</taxon>
        <taxon>Actinopterygii</taxon>
        <taxon>Neopterygii</taxon>
        <taxon>Teleostei</taxon>
        <taxon>Anguilliformes</taxon>
        <taxon>Anguillidae</taxon>
        <taxon>Anguilla</taxon>
    </lineage>
</organism>